<evidence type="ECO:0000313" key="4">
    <source>
        <dbReference type="Proteomes" id="UP001159405"/>
    </source>
</evidence>
<dbReference type="Gene3D" id="2.30.29.30">
    <property type="entry name" value="Pleckstrin-homology domain (PH domain)/Phosphotyrosine-binding domain (PTB)"/>
    <property type="match status" value="1"/>
</dbReference>
<sequence>MLRSAFRGKQPADSTAKEEKHASNEHGKSHFFFHHDHHHEEQDRKDQITNLNDDGIRYNASDGELYIDCNQEFLSLEESSSSERESRNEANGSRGKITSEESFPANSGPIPKNVGGAGTNDCREGSFSNSERQIYEMQLAQLQEQLVNTMIDHQELSTQLEKLKAINVEKLQKELQEEREKNFELKEKLRQKQKSVSSKLQRKNASRVHHRLSDGAAIAVSEKYGDEWVDLGREEELPHSSSLSHDASETTVTGDHSYEHEQTDNVHDGVQSDTAGQSEQQTSSLSGNQIEEPHRVQRVKTKLDMWKMKVLDLILDRLWDFVNDEPEGNDEEDGEGEPLAVKRLKENINRFTTGIKPITGFIKSVGRVFSWSNPTASLLIFVVYMYSVWNGYLLSLILFVAIWNLFMNYLHAKGIAKQLGFVDKTKDEGNSSEDHSWSDKFQLVLQVARKVQNTLGKMADSLEKLKNLLMWQHHEATRKLFTALCIGLLASLLLKGPTLFLLLGLFGGIKFFIINPIQNRFPKVKRRYDSTSKLWRELPTDAELAERPIELLRNEEALSHTSSSSSSSSPSNSHSSETSGSSSNPFAERFRLPSSETPLPGWEDGKRCVLLDKDKSFSHVKHSRLFLTQSYLCFEKSRSLSGKHIVIKLDAVTSLLKAKPIGIMPGTGMAIEVQLRGIDKPYIFGAIIGRDDVFDNIKATARAANIPWAQDR</sequence>
<feature type="region of interest" description="Disordered" evidence="1">
    <location>
        <begin position="1"/>
        <end position="26"/>
    </location>
</feature>
<feature type="region of interest" description="Disordered" evidence="1">
    <location>
        <begin position="267"/>
        <end position="293"/>
    </location>
</feature>
<feature type="compositionally biased region" description="Polar residues" evidence="1">
    <location>
        <begin position="271"/>
        <end position="289"/>
    </location>
</feature>
<name>A0ABN8RTB1_9CNID</name>
<dbReference type="PANTHER" id="PTHR37402">
    <property type="entry name" value="GRAM DOMAIN-CONTAINING PROTEIN 4"/>
    <property type="match status" value="1"/>
</dbReference>
<organism evidence="3 4">
    <name type="scientific">Porites lobata</name>
    <dbReference type="NCBI Taxonomy" id="104759"/>
    <lineage>
        <taxon>Eukaryota</taxon>
        <taxon>Metazoa</taxon>
        <taxon>Cnidaria</taxon>
        <taxon>Anthozoa</taxon>
        <taxon>Hexacorallia</taxon>
        <taxon>Scleractinia</taxon>
        <taxon>Fungiina</taxon>
        <taxon>Poritidae</taxon>
        <taxon>Porites</taxon>
    </lineage>
</organism>
<dbReference type="Proteomes" id="UP001159405">
    <property type="component" value="Unassembled WGS sequence"/>
</dbReference>
<accession>A0ABN8RTB1</accession>
<keyword evidence="4" id="KW-1185">Reference proteome</keyword>
<dbReference type="PANTHER" id="PTHR37402:SF1">
    <property type="entry name" value="GRAM DOMAIN-CONTAINING PROTEIN 4"/>
    <property type="match status" value="1"/>
</dbReference>
<dbReference type="EMBL" id="CALNXK010000282">
    <property type="protein sequence ID" value="CAH3180697.1"/>
    <property type="molecule type" value="Genomic_DNA"/>
</dbReference>
<dbReference type="InterPro" id="IPR037847">
    <property type="entry name" value="GRAMDC4"/>
</dbReference>
<proteinExistence type="predicted"/>
<feature type="region of interest" description="Disordered" evidence="1">
    <location>
        <begin position="186"/>
        <end position="209"/>
    </location>
</feature>
<feature type="compositionally biased region" description="Basic and acidic residues" evidence="1">
    <location>
        <begin position="15"/>
        <end position="26"/>
    </location>
</feature>
<keyword evidence="2" id="KW-0812">Transmembrane</keyword>
<feature type="compositionally biased region" description="Low complexity" evidence="1">
    <location>
        <begin position="559"/>
        <end position="585"/>
    </location>
</feature>
<feature type="region of interest" description="Disordered" evidence="1">
    <location>
        <begin position="559"/>
        <end position="598"/>
    </location>
</feature>
<dbReference type="InterPro" id="IPR011993">
    <property type="entry name" value="PH-like_dom_sf"/>
</dbReference>
<feature type="region of interest" description="Disordered" evidence="1">
    <location>
        <begin position="235"/>
        <end position="255"/>
    </location>
</feature>
<feature type="region of interest" description="Disordered" evidence="1">
    <location>
        <begin position="77"/>
        <end position="126"/>
    </location>
</feature>
<keyword evidence="2" id="KW-1133">Transmembrane helix</keyword>
<evidence type="ECO:0000256" key="1">
    <source>
        <dbReference type="SAM" id="MobiDB-lite"/>
    </source>
</evidence>
<comment type="caution">
    <text evidence="3">The sequence shown here is derived from an EMBL/GenBank/DDBJ whole genome shotgun (WGS) entry which is preliminary data.</text>
</comment>
<protein>
    <recommendedName>
        <fullName evidence="5">GRAM domain-containing protein</fullName>
    </recommendedName>
</protein>
<evidence type="ECO:0008006" key="5">
    <source>
        <dbReference type="Google" id="ProtNLM"/>
    </source>
</evidence>
<feature type="transmembrane region" description="Helical" evidence="2">
    <location>
        <begin position="476"/>
        <end position="494"/>
    </location>
</feature>
<evidence type="ECO:0000256" key="2">
    <source>
        <dbReference type="SAM" id="Phobius"/>
    </source>
</evidence>
<evidence type="ECO:0000313" key="3">
    <source>
        <dbReference type="EMBL" id="CAH3180697.1"/>
    </source>
</evidence>
<feature type="transmembrane region" description="Helical" evidence="2">
    <location>
        <begin position="392"/>
        <end position="410"/>
    </location>
</feature>
<keyword evidence="2" id="KW-0472">Membrane</keyword>
<gene>
    <name evidence="3" type="ORF">PLOB_00023840</name>
</gene>
<feature type="compositionally biased region" description="Basic residues" evidence="1">
    <location>
        <begin position="200"/>
        <end position="209"/>
    </location>
</feature>
<reference evidence="3 4" key="1">
    <citation type="submission" date="2022-05" db="EMBL/GenBank/DDBJ databases">
        <authorList>
            <consortium name="Genoscope - CEA"/>
            <person name="William W."/>
        </authorList>
    </citation>
    <scope>NUCLEOTIDE SEQUENCE [LARGE SCALE GENOMIC DNA]</scope>
</reference>